<feature type="transmembrane region" description="Helical" evidence="7">
    <location>
        <begin position="536"/>
        <end position="556"/>
    </location>
</feature>
<evidence type="ECO:0000259" key="8">
    <source>
        <dbReference type="Pfam" id="PF03176"/>
    </source>
</evidence>
<dbReference type="EMBL" id="JAEVHL010000040">
    <property type="protein sequence ID" value="MBM0276005.1"/>
    <property type="molecule type" value="Genomic_DNA"/>
</dbReference>
<feature type="transmembrane region" description="Helical" evidence="7">
    <location>
        <begin position="205"/>
        <end position="222"/>
    </location>
</feature>
<evidence type="ECO:0000256" key="2">
    <source>
        <dbReference type="ARBA" id="ARBA00010157"/>
    </source>
</evidence>
<comment type="similarity">
    <text evidence="2">Belongs to the resistance-nodulation-cell division (RND) (TC 2.A.6) family. MmpL subfamily.</text>
</comment>
<dbReference type="Proteomes" id="UP000622245">
    <property type="component" value="Unassembled WGS sequence"/>
</dbReference>
<keyword evidence="3" id="KW-1003">Cell membrane</keyword>
<protein>
    <submittedName>
        <fullName evidence="9">MMPL family transporter</fullName>
    </submittedName>
</protein>
<gene>
    <name evidence="9" type="ORF">JM949_11430</name>
</gene>
<dbReference type="PANTHER" id="PTHR33406:SF11">
    <property type="entry name" value="MEMBRANE PROTEIN SCO6666-RELATED"/>
    <property type="match status" value="1"/>
</dbReference>
<evidence type="ECO:0000313" key="10">
    <source>
        <dbReference type="Proteomes" id="UP000622245"/>
    </source>
</evidence>
<keyword evidence="6 7" id="KW-0472">Membrane</keyword>
<accession>A0ABS1YF03</accession>
<feature type="transmembrane region" description="Helical" evidence="7">
    <location>
        <begin position="593"/>
        <end position="615"/>
    </location>
</feature>
<comment type="subcellular location">
    <subcellularLocation>
        <location evidence="1">Cell membrane</location>
        <topology evidence="1">Multi-pass membrane protein</topology>
    </subcellularLocation>
</comment>
<feature type="transmembrane region" description="Helical" evidence="7">
    <location>
        <begin position="307"/>
        <end position="332"/>
    </location>
</feature>
<proteinExistence type="inferred from homology"/>
<reference evidence="9 10" key="1">
    <citation type="submission" date="2021-01" db="EMBL/GenBank/DDBJ databases">
        <title>Draft genome sequence of Micromonospora sp. strain STR1s_6.</title>
        <authorList>
            <person name="Karlyshev A."/>
            <person name="Jawad R."/>
        </authorList>
    </citation>
    <scope>NUCLEOTIDE SEQUENCE [LARGE SCALE GENOMIC DNA]</scope>
    <source>
        <strain evidence="9 10">STR1S-6</strain>
    </source>
</reference>
<evidence type="ECO:0000256" key="4">
    <source>
        <dbReference type="ARBA" id="ARBA00022692"/>
    </source>
</evidence>
<evidence type="ECO:0000256" key="3">
    <source>
        <dbReference type="ARBA" id="ARBA00022475"/>
    </source>
</evidence>
<dbReference type="SUPFAM" id="SSF82866">
    <property type="entry name" value="Multidrug efflux transporter AcrB transmembrane domain"/>
    <property type="match status" value="2"/>
</dbReference>
<evidence type="ECO:0000256" key="7">
    <source>
        <dbReference type="SAM" id="Phobius"/>
    </source>
</evidence>
<feature type="transmembrane region" description="Helical" evidence="7">
    <location>
        <begin position="228"/>
        <end position="252"/>
    </location>
</feature>
<comment type="caution">
    <text evidence="9">The sequence shown here is derived from an EMBL/GenBank/DDBJ whole genome shotgun (WGS) entry which is preliminary data.</text>
</comment>
<dbReference type="RefSeq" id="WP_203148363.1">
    <property type="nucleotide sequence ID" value="NZ_JAEVHL010000040.1"/>
</dbReference>
<organism evidence="9 10">
    <name type="scientific">Micromonospora tarensis</name>
    <dbReference type="NCBI Taxonomy" id="2806100"/>
    <lineage>
        <taxon>Bacteria</taxon>
        <taxon>Bacillati</taxon>
        <taxon>Actinomycetota</taxon>
        <taxon>Actinomycetes</taxon>
        <taxon>Micromonosporales</taxon>
        <taxon>Micromonosporaceae</taxon>
        <taxon>Micromonospora</taxon>
    </lineage>
</organism>
<evidence type="ECO:0000313" key="9">
    <source>
        <dbReference type="EMBL" id="MBM0276005.1"/>
    </source>
</evidence>
<sequence length="746" mass="78519">MLTRWAALVVRRRLLVLLCTLGFVVLAGALGGGVLNRLSAGGYDDSSSSSAEASAILAERFGSGEANLVLLVSSGASVDDPATAAAATSLSERLGREQDVAWVTSYWTAGRPAALRAGDGRQALVLARIAGTEDEVLKRVKTLAPDYRGDIDGLRVSVGGSAQVADELNEQTAKDLAKAEAIIGPITLVVLLIVFGSLVAAALPLAIAAVAIPGTFLVLWLLTQATDVSFLALNMTTGLGLGLAIDYSLLIVSRYRDELALGQDVSGAIGTAMRTAGRTVLFSAVTVAIALVGLLVFPLYFLRSFAYAGIGVTVLAAATALIVLPALLAYIGHRVDRFRLWRRRSVRPVESGCWHRLATLVSRRPMLTGGFVVVLLLLLVTPFFHIKFGLADDRVLPPSAPAHQVSDAIRAQFPAREADPLLVVAPDLPATGVQTLDGYATELSRLPHVARVDAPTGSYAGGVRVAEPSGPSQAFTAPRGTGAYLSVLSTVEPYSDDGRALVRQVRDLPAPSQVLVTGSAARFVDTMSALKERMPYAIAIIVVTTLILLFLLSGSLLMPIKAIVLNMLSLTATFGAMVYVFQDGHLGWLVGDFTATGTIIATVPVLAFCIAFGLSMDYEVFLFSRIHEEYLATGDNTRSVIAGVARTGRLITAAALLVAMVFASFVSSGVTYVKLLGLGMALAVLMDATLIRGVLVPALMRLAGGYNWWAPAPLRRIHARFGISETASPRVAPKPAEPVRVGGAAS</sequence>
<evidence type="ECO:0000256" key="5">
    <source>
        <dbReference type="ARBA" id="ARBA00022989"/>
    </source>
</evidence>
<keyword evidence="4 7" id="KW-0812">Transmembrane</keyword>
<dbReference type="PANTHER" id="PTHR33406">
    <property type="entry name" value="MEMBRANE PROTEIN MJ1562-RELATED"/>
    <property type="match status" value="1"/>
</dbReference>
<feature type="transmembrane region" description="Helical" evidence="7">
    <location>
        <begin position="563"/>
        <end position="581"/>
    </location>
</feature>
<feature type="domain" description="Membrane transport protein MMPL" evidence="8">
    <location>
        <begin position="48"/>
        <end position="366"/>
    </location>
</feature>
<keyword evidence="5 7" id="KW-1133">Transmembrane helix</keyword>
<feature type="transmembrane region" description="Helical" evidence="7">
    <location>
        <begin position="280"/>
        <end position="301"/>
    </location>
</feature>
<dbReference type="Pfam" id="PF03176">
    <property type="entry name" value="MMPL"/>
    <property type="match status" value="2"/>
</dbReference>
<evidence type="ECO:0000256" key="6">
    <source>
        <dbReference type="ARBA" id="ARBA00023136"/>
    </source>
</evidence>
<feature type="transmembrane region" description="Helical" evidence="7">
    <location>
        <begin position="181"/>
        <end position="200"/>
    </location>
</feature>
<dbReference type="InterPro" id="IPR004869">
    <property type="entry name" value="MMPL_dom"/>
</dbReference>
<dbReference type="Gene3D" id="1.20.1640.10">
    <property type="entry name" value="Multidrug efflux transporter AcrB transmembrane domain"/>
    <property type="match status" value="2"/>
</dbReference>
<feature type="transmembrane region" description="Helical" evidence="7">
    <location>
        <begin position="648"/>
        <end position="666"/>
    </location>
</feature>
<feature type="transmembrane region" description="Helical" evidence="7">
    <location>
        <begin position="366"/>
        <end position="386"/>
    </location>
</feature>
<keyword evidence="10" id="KW-1185">Reference proteome</keyword>
<name>A0ABS1YF03_9ACTN</name>
<evidence type="ECO:0000256" key="1">
    <source>
        <dbReference type="ARBA" id="ARBA00004651"/>
    </source>
</evidence>
<feature type="domain" description="Membrane transport protein MMPL" evidence="8">
    <location>
        <begin position="395"/>
        <end position="716"/>
    </location>
</feature>
<dbReference type="InterPro" id="IPR050545">
    <property type="entry name" value="Mycobact_MmpL"/>
</dbReference>